<feature type="chain" id="PRO_5036431091" evidence="1">
    <location>
        <begin position="23"/>
        <end position="173"/>
    </location>
</feature>
<dbReference type="EMBL" id="JACBAD010001926">
    <property type="protein sequence ID" value="KAF7128414.1"/>
    <property type="molecule type" value="Genomic_DNA"/>
</dbReference>
<dbReference type="Proteomes" id="UP000662466">
    <property type="component" value="Unassembled WGS sequence"/>
</dbReference>
<dbReference type="OrthoDB" id="5422698at2759"/>
<evidence type="ECO:0000313" key="3">
    <source>
        <dbReference type="EMBL" id="KAF7171475.1"/>
    </source>
</evidence>
<protein>
    <submittedName>
        <fullName evidence="3">Uncharacterized protein</fullName>
    </submittedName>
</protein>
<accession>A0A8H6UZ21</accession>
<keyword evidence="4" id="KW-1185">Reference proteome</keyword>
<dbReference type="EMBL" id="JACBAF010001928">
    <property type="protein sequence ID" value="KAF7171475.1"/>
    <property type="molecule type" value="Genomic_DNA"/>
</dbReference>
<keyword evidence="1" id="KW-0732">Signal</keyword>
<gene>
    <name evidence="2" type="ORF">CNMCM5793_003144</name>
    <name evidence="3" type="ORF">CNMCM6106_005863</name>
</gene>
<dbReference type="Proteomes" id="UP000630445">
    <property type="component" value="Unassembled WGS sequence"/>
</dbReference>
<evidence type="ECO:0000256" key="1">
    <source>
        <dbReference type="SAM" id="SignalP"/>
    </source>
</evidence>
<name>A0A8H6UZ21_9EURO</name>
<reference evidence="3" key="1">
    <citation type="submission" date="2020-06" db="EMBL/GenBank/DDBJ databases">
        <title>Draft genome sequences of strains closely related to Aspergillus parafelis and Aspergillus hiratsukae.</title>
        <authorList>
            <person name="Dos Santos R.A.C."/>
            <person name="Rivero-Menendez O."/>
            <person name="Steenwyk J.L."/>
            <person name="Mead M.E."/>
            <person name="Goldman G.H."/>
            <person name="Alastruey-Izquierdo A."/>
            <person name="Rokas A."/>
        </authorList>
    </citation>
    <scope>NUCLEOTIDE SEQUENCE</scope>
    <source>
        <strain evidence="2">CNM-CM5793</strain>
        <strain evidence="3">CNM-CM6106</strain>
    </source>
</reference>
<comment type="caution">
    <text evidence="3">The sequence shown here is derived from an EMBL/GenBank/DDBJ whole genome shotgun (WGS) entry which is preliminary data.</text>
</comment>
<sequence>MKLTFLHFLYLYAATLAVLVNAKPTQQKSLLSVDVMSKQDKVAGHSDAIYDPVPKQDQLFKVEFLEVAPTPIPSKDLALPDEGLVNATLTVGGSVVYPDGSYEDPQSVTGPFKTTHFNDLAHLTIRDARGTHVDYLPSSGRSDILLDFQLPTIFVRSGTWTFNVDTGGFDKYC</sequence>
<dbReference type="AlphaFoldDB" id="A0A8H6UZ21"/>
<evidence type="ECO:0000313" key="2">
    <source>
        <dbReference type="EMBL" id="KAF7128414.1"/>
    </source>
</evidence>
<evidence type="ECO:0000313" key="5">
    <source>
        <dbReference type="Proteomes" id="UP000662466"/>
    </source>
</evidence>
<proteinExistence type="predicted"/>
<feature type="signal peptide" evidence="1">
    <location>
        <begin position="1"/>
        <end position="22"/>
    </location>
</feature>
<evidence type="ECO:0000313" key="4">
    <source>
        <dbReference type="Proteomes" id="UP000630445"/>
    </source>
</evidence>
<organism evidence="3 5">
    <name type="scientific">Aspergillus hiratsukae</name>
    <dbReference type="NCBI Taxonomy" id="1194566"/>
    <lineage>
        <taxon>Eukaryota</taxon>
        <taxon>Fungi</taxon>
        <taxon>Dikarya</taxon>
        <taxon>Ascomycota</taxon>
        <taxon>Pezizomycotina</taxon>
        <taxon>Eurotiomycetes</taxon>
        <taxon>Eurotiomycetidae</taxon>
        <taxon>Eurotiales</taxon>
        <taxon>Aspergillaceae</taxon>
        <taxon>Aspergillus</taxon>
        <taxon>Aspergillus subgen. Fumigati</taxon>
    </lineage>
</organism>